<keyword evidence="5" id="KW-0677">Repeat</keyword>
<evidence type="ECO:0008006" key="11">
    <source>
        <dbReference type="Google" id="ProtNLM"/>
    </source>
</evidence>
<dbReference type="InterPro" id="IPR001680">
    <property type="entry name" value="WD40_rpt"/>
</dbReference>
<evidence type="ECO:0000256" key="3">
    <source>
        <dbReference type="ARBA" id="ARBA00022448"/>
    </source>
</evidence>
<keyword evidence="10" id="KW-1185">Reference proteome</keyword>
<keyword evidence="3" id="KW-0813">Transport</keyword>
<evidence type="ECO:0000256" key="7">
    <source>
        <dbReference type="ARBA" id="ARBA00023242"/>
    </source>
</evidence>
<gene>
    <name evidence="9" type="ORF">E3N88_08275</name>
</gene>
<evidence type="ECO:0000256" key="5">
    <source>
        <dbReference type="ARBA" id="ARBA00022737"/>
    </source>
</evidence>
<reference evidence="9 10" key="1">
    <citation type="submission" date="2019-05" db="EMBL/GenBank/DDBJ databases">
        <title>Mikania micrantha, genome provides insights into the molecular mechanism of rapid growth.</title>
        <authorList>
            <person name="Liu B."/>
        </authorList>
    </citation>
    <scope>NUCLEOTIDE SEQUENCE [LARGE SCALE GENOMIC DNA]</scope>
    <source>
        <strain evidence="9">NLD-2019</strain>
        <tissue evidence="9">Leaf</tissue>
    </source>
</reference>
<keyword evidence="6" id="KW-0653">Protein transport</keyword>
<dbReference type="PANTHER" id="PTHR11024">
    <property type="entry name" value="NUCLEAR PORE COMPLEX PROTEIN SEC13 / SEH1 FAMILY MEMBER"/>
    <property type="match status" value="1"/>
</dbReference>
<dbReference type="Gene3D" id="2.130.10.10">
    <property type="entry name" value="YVTN repeat-like/Quinoprotein amine dehydrogenase"/>
    <property type="match status" value="1"/>
</dbReference>
<dbReference type="AlphaFoldDB" id="A0A5N6PFQ7"/>
<dbReference type="OrthoDB" id="364224at2759"/>
<accession>A0A5N6PFQ7</accession>
<dbReference type="SMART" id="SM00320">
    <property type="entry name" value="WD40"/>
    <property type="match status" value="4"/>
</dbReference>
<dbReference type="GO" id="GO:1904263">
    <property type="term" value="P:positive regulation of TORC1 signaling"/>
    <property type="evidence" value="ECO:0007669"/>
    <property type="project" value="TreeGrafter"/>
</dbReference>
<keyword evidence="7" id="KW-0539">Nucleus</keyword>
<evidence type="ECO:0000313" key="10">
    <source>
        <dbReference type="Proteomes" id="UP000326396"/>
    </source>
</evidence>
<name>A0A5N6PFQ7_9ASTR</name>
<dbReference type="GO" id="GO:0015031">
    <property type="term" value="P:protein transport"/>
    <property type="evidence" value="ECO:0007669"/>
    <property type="project" value="UniProtKB-KW"/>
</dbReference>
<evidence type="ECO:0000256" key="1">
    <source>
        <dbReference type="ARBA" id="ARBA00004259"/>
    </source>
</evidence>
<dbReference type="InterPro" id="IPR015943">
    <property type="entry name" value="WD40/YVTN_repeat-like_dom_sf"/>
</dbReference>
<dbReference type="GO" id="GO:0005198">
    <property type="term" value="F:structural molecule activity"/>
    <property type="evidence" value="ECO:0007669"/>
    <property type="project" value="InterPro"/>
</dbReference>
<dbReference type="EMBL" id="SZYD01000004">
    <property type="protein sequence ID" value="KAD6453570.1"/>
    <property type="molecule type" value="Genomic_DNA"/>
</dbReference>
<keyword evidence="4 8" id="KW-0853">WD repeat</keyword>
<feature type="repeat" description="WD" evidence="8">
    <location>
        <begin position="367"/>
        <end position="392"/>
    </location>
</feature>
<evidence type="ECO:0000256" key="2">
    <source>
        <dbReference type="ARBA" id="ARBA00010102"/>
    </source>
</evidence>
<comment type="subcellular location">
    <subcellularLocation>
        <location evidence="1">Nucleus envelope</location>
    </subcellularLocation>
</comment>
<dbReference type="PANTHER" id="PTHR11024:SF3">
    <property type="entry name" value="NUCLEOPORIN SEH1"/>
    <property type="match status" value="1"/>
</dbReference>
<dbReference type="PROSITE" id="PS50082">
    <property type="entry name" value="WD_REPEATS_2"/>
    <property type="match status" value="1"/>
</dbReference>
<comment type="similarity">
    <text evidence="2">Belongs to the WD repeat SEC13 family.</text>
</comment>
<dbReference type="GO" id="GO:0031080">
    <property type="term" value="C:nuclear pore outer ring"/>
    <property type="evidence" value="ECO:0007669"/>
    <property type="project" value="TreeGrafter"/>
</dbReference>
<dbReference type="SUPFAM" id="SSF50978">
    <property type="entry name" value="WD40 repeat-like"/>
    <property type="match status" value="1"/>
</dbReference>
<proteinExistence type="inferred from homology"/>
<dbReference type="GO" id="GO:0034198">
    <property type="term" value="P:cellular response to amino acid starvation"/>
    <property type="evidence" value="ECO:0007669"/>
    <property type="project" value="TreeGrafter"/>
</dbReference>
<dbReference type="Pfam" id="PF00400">
    <property type="entry name" value="WD40"/>
    <property type="match status" value="2"/>
</dbReference>
<evidence type="ECO:0000313" key="9">
    <source>
        <dbReference type="EMBL" id="KAD6453570.1"/>
    </source>
</evidence>
<sequence length="409" mass="45362">MSLLYLSNHRGPPPLTAKKPSRISRSLHKFLRSIFRPKHNHNITMSIEAAFYVYDTSSALATIPEVPETWLEFDGLSPEMTTLITRTGSDQFLSTSSFGISFATLDKGTICSSWNYCGQRLATGSMDGTITIFDTSDPASSVFSSTFKFKVNNGSVKKTVWVPPEYGDAIACICSDGSLSIWEEIAEDSEPVKWKQCTSFGGPLEQVLDGQFGNSITSLKLTMAYSNGHVKVYEILDSMELTNWQLQAEFQNVTDSLTKFGKVSCSLASISWNPQRSENHPASFVLGFNSDTPQLNSPKVWEFDQDHQRWLPVAELAEVSDNGDCVHTLAWAPNIGRPYELIAVAKSNGISIWKMASNPDLNGRLSVWQMEWDMSGMTLATSGTDGRVRLWQSNLNGVWHEQAIIEPAT</sequence>
<evidence type="ECO:0000256" key="8">
    <source>
        <dbReference type="PROSITE-ProRule" id="PRU00221"/>
    </source>
</evidence>
<dbReference type="InterPro" id="IPR036322">
    <property type="entry name" value="WD40_repeat_dom_sf"/>
</dbReference>
<dbReference type="GO" id="GO:0035859">
    <property type="term" value="C:Seh1-associated complex"/>
    <property type="evidence" value="ECO:0007669"/>
    <property type="project" value="TreeGrafter"/>
</dbReference>
<evidence type="ECO:0000256" key="6">
    <source>
        <dbReference type="ARBA" id="ARBA00022927"/>
    </source>
</evidence>
<dbReference type="InterPro" id="IPR037363">
    <property type="entry name" value="Sec13/Seh1_fam"/>
</dbReference>
<evidence type="ECO:0000256" key="4">
    <source>
        <dbReference type="ARBA" id="ARBA00022574"/>
    </source>
</evidence>
<organism evidence="9 10">
    <name type="scientific">Mikania micrantha</name>
    <name type="common">bitter vine</name>
    <dbReference type="NCBI Taxonomy" id="192012"/>
    <lineage>
        <taxon>Eukaryota</taxon>
        <taxon>Viridiplantae</taxon>
        <taxon>Streptophyta</taxon>
        <taxon>Embryophyta</taxon>
        <taxon>Tracheophyta</taxon>
        <taxon>Spermatophyta</taxon>
        <taxon>Magnoliopsida</taxon>
        <taxon>eudicotyledons</taxon>
        <taxon>Gunneridae</taxon>
        <taxon>Pentapetalae</taxon>
        <taxon>asterids</taxon>
        <taxon>campanulids</taxon>
        <taxon>Asterales</taxon>
        <taxon>Asteraceae</taxon>
        <taxon>Asteroideae</taxon>
        <taxon>Heliantheae alliance</taxon>
        <taxon>Eupatorieae</taxon>
        <taxon>Mikania</taxon>
    </lineage>
</organism>
<dbReference type="Proteomes" id="UP000326396">
    <property type="component" value="Linkage Group LG12"/>
</dbReference>
<comment type="caution">
    <text evidence="9">The sequence shown here is derived from an EMBL/GenBank/DDBJ whole genome shotgun (WGS) entry which is preliminary data.</text>
</comment>
<protein>
    <recommendedName>
        <fullName evidence="11">Anaphase-promoting complex subunit 4 WD40 domain-containing protein</fullName>
    </recommendedName>
</protein>